<dbReference type="EMBL" id="JAVRRF010000066">
    <property type="protein sequence ID" value="KAK5048133.1"/>
    <property type="molecule type" value="Genomic_DNA"/>
</dbReference>
<proteinExistence type="predicted"/>
<evidence type="ECO:0000313" key="4">
    <source>
        <dbReference type="EMBL" id="KAK5048133.1"/>
    </source>
</evidence>
<dbReference type="Gene3D" id="1.10.10.60">
    <property type="entry name" value="Homeodomain-like"/>
    <property type="match status" value="1"/>
</dbReference>
<gene>
    <name evidence="4" type="ORF">LTR69_011435</name>
</gene>
<name>A0ABR0IU65_9EURO</name>
<evidence type="ECO:0000313" key="5">
    <source>
        <dbReference type="Proteomes" id="UP001345691"/>
    </source>
</evidence>
<feature type="compositionally biased region" description="Basic and acidic residues" evidence="1">
    <location>
        <begin position="382"/>
        <end position="392"/>
    </location>
</feature>
<evidence type="ECO:0000259" key="2">
    <source>
        <dbReference type="PROSITE" id="PS50090"/>
    </source>
</evidence>
<feature type="compositionally biased region" description="Polar residues" evidence="1">
    <location>
        <begin position="150"/>
        <end position="160"/>
    </location>
</feature>
<dbReference type="InterPro" id="IPR001005">
    <property type="entry name" value="SANT/Myb"/>
</dbReference>
<dbReference type="PROSITE" id="PS51294">
    <property type="entry name" value="HTH_MYB"/>
    <property type="match status" value="1"/>
</dbReference>
<evidence type="ECO:0000259" key="3">
    <source>
        <dbReference type="PROSITE" id="PS51294"/>
    </source>
</evidence>
<dbReference type="Proteomes" id="UP001345691">
    <property type="component" value="Unassembled WGS sequence"/>
</dbReference>
<sequence>MDNVIFEDPSKPRVRPERLVRAAPASSEATSIRECPHEVQPQAVTPVSDIRPQEHSHTTSVGHSEPISLEGRQQEISIHEMWRSSLHDPQAEADGRISGAISLHDDFSLAQTDDDGLAEGLDDDLWSLFSGGPPDVEPSRTAVCAENPDGRTQNNTSQGTETRDDLVNTSSGDGLSRAGTPSLGTDVDAMDLTTRSNNPQLKLTGGPPSRRCCPPSSRHKPGLEVVTPSRCASARAERSASSVQLANVVERPNGVRRRTASPSPGGRVEHLSGRKRRYRSGSDFLPPDSRRQRVEAESNKTPSVCHRTSGEGSAGQTRRTENQHGTLPVVVRTPNAAHGPDSEQTLVGRGANSNCEDKIVPDLSSGEPSPTPTTSLDIDESMNSHHEHDQHHGGLKSMSVQPVAAADAAFITAIIDSPADLQNVFHSPTAWALGCGVRPASLTNISVKPFADHCWLLTATISRRASGTNDLRQDPPGRRERWSPDPDTSSDYYPSEGERGLRPRKRGHWTAEEDDDLTRWRRLGKSWWWIFDRFPDRSEAAVRSRWFVVLAPRTRLDARVRT</sequence>
<protein>
    <recommendedName>
        <fullName evidence="6">Myb-like domain-containing protein</fullName>
    </recommendedName>
</protein>
<keyword evidence="5" id="KW-1185">Reference proteome</keyword>
<feature type="compositionally biased region" description="Low complexity" evidence="1">
    <location>
        <begin position="364"/>
        <end position="375"/>
    </location>
</feature>
<feature type="compositionally biased region" description="Basic and acidic residues" evidence="1">
    <location>
        <begin position="471"/>
        <end position="484"/>
    </location>
</feature>
<feature type="domain" description="HTH myb-type" evidence="3">
    <location>
        <begin position="501"/>
        <end position="554"/>
    </location>
</feature>
<dbReference type="SUPFAM" id="SSF46689">
    <property type="entry name" value="Homeodomain-like"/>
    <property type="match status" value="1"/>
</dbReference>
<feature type="region of interest" description="Disordered" evidence="1">
    <location>
        <begin position="249"/>
        <end position="394"/>
    </location>
</feature>
<dbReference type="InterPro" id="IPR009057">
    <property type="entry name" value="Homeodomain-like_sf"/>
</dbReference>
<organism evidence="4 5">
    <name type="scientific">Exophiala sideris</name>
    <dbReference type="NCBI Taxonomy" id="1016849"/>
    <lineage>
        <taxon>Eukaryota</taxon>
        <taxon>Fungi</taxon>
        <taxon>Dikarya</taxon>
        <taxon>Ascomycota</taxon>
        <taxon>Pezizomycotina</taxon>
        <taxon>Eurotiomycetes</taxon>
        <taxon>Chaetothyriomycetidae</taxon>
        <taxon>Chaetothyriales</taxon>
        <taxon>Herpotrichiellaceae</taxon>
        <taxon>Exophiala</taxon>
    </lineage>
</organism>
<comment type="caution">
    <text evidence="4">The sequence shown here is derived from an EMBL/GenBank/DDBJ whole genome shotgun (WGS) entry which is preliminary data.</text>
</comment>
<feature type="region of interest" description="Disordered" evidence="1">
    <location>
        <begin position="466"/>
        <end position="504"/>
    </location>
</feature>
<feature type="compositionally biased region" description="Basic and acidic residues" evidence="1">
    <location>
        <begin position="288"/>
        <end position="298"/>
    </location>
</feature>
<reference evidence="4 5" key="1">
    <citation type="submission" date="2023-08" db="EMBL/GenBank/DDBJ databases">
        <title>Black Yeasts Isolated from many extreme environments.</title>
        <authorList>
            <person name="Coleine C."/>
            <person name="Stajich J.E."/>
            <person name="Selbmann L."/>
        </authorList>
    </citation>
    <scope>NUCLEOTIDE SEQUENCE [LARGE SCALE GENOMIC DNA]</scope>
    <source>
        <strain evidence="4 5">CCFEE 6328</strain>
    </source>
</reference>
<feature type="domain" description="Myb-like" evidence="2">
    <location>
        <begin position="501"/>
        <end position="550"/>
    </location>
</feature>
<accession>A0ABR0IU65</accession>
<dbReference type="InterPro" id="IPR017930">
    <property type="entry name" value="Myb_dom"/>
</dbReference>
<feature type="compositionally biased region" description="Basic and acidic residues" evidence="1">
    <location>
        <begin position="8"/>
        <end position="20"/>
    </location>
</feature>
<evidence type="ECO:0008006" key="6">
    <source>
        <dbReference type="Google" id="ProtNLM"/>
    </source>
</evidence>
<feature type="region of interest" description="Disordered" evidence="1">
    <location>
        <begin position="1"/>
        <end position="68"/>
    </location>
</feature>
<evidence type="ECO:0000256" key="1">
    <source>
        <dbReference type="SAM" id="MobiDB-lite"/>
    </source>
</evidence>
<feature type="region of interest" description="Disordered" evidence="1">
    <location>
        <begin position="125"/>
        <end position="226"/>
    </location>
</feature>
<dbReference type="PROSITE" id="PS50090">
    <property type="entry name" value="MYB_LIKE"/>
    <property type="match status" value="1"/>
</dbReference>
<feature type="compositionally biased region" description="Low complexity" evidence="1">
    <location>
        <begin position="207"/>
        <end position="216"/>
    </location>
</feature>